<evidence type="ECO:0000256" key="6">
    <source>
        <dbReference type="ARBA" id="ARBA00022927"/>
    </source>
</evidence>
<dbReference type="PROSITE" id="PS50969">
    <property type="entry name" value="FCP1"/>
    <property type="match status" value="1"/>
</dbReference>
<dbReference type="EMBL" id="HBIM01006741">
    <property type="protein sequence ID" value="CAE0407955.1"/>
    <property type="molecule type" value="Transcribed_RNA"/>
</dbReference>
<sequence length="461" mass="51421">MLAMLSSSAVVFRACRRRTFNTTSRVTKSFPRLSSSSSSTTTTTTTTTAAPPTVARRPVRPTNITAEERAVIRAARKERAIAALQRAQGGGEAATTTTSAASGLFNPKYSRWMWYAGLGLPSILITWGIYDETSPPAKLAKAVGLADFIGSYTSQISAPVYDKLLPDWADMPDMPQDIPIPHTLVLDLEKTLVSSSWDRKYGWRHAKRPGVDKFLRDMAQYYEIVLYSPSIDGVAIPVVESLDKDGYIRHRLFRDATHYHNGVHVKDLKRLNRNIKRMVVIDDDLAEVQFNPENVIRVKPYDDPTDRTDDTLARITPFLIEIARENVQDVPAVLRQFAGMDADALASEHERRLQELQRHRQTHGLGSLRRGPALPEPELPPASLTPNATPQLTARQIAGQGPPGGGGGGPQLDVDAPGLMGVLNRRAKEKEEQNMRKLEKWNQVMLEKRKKEMERQQQQSV</sequence>
<keyword evidence="11" id="KW-0472">Membrane</keyword>
<dbReference type="InterPro" id="IPR050365">
    <property type="entry name" value="TIM50"/>
</dbReference>
<dbReference type="PANTHER" id="PTHR12210">
    <property type="entry name" value="DULLARD PROTEIN PHOSPHATASE"/>
    <property type="match status" value="1"/>
</dbReference>
<dbReference type="AlphaFoldDB" id="A0A7S3L405"/>
<name>A0A7S3L405_9STRA</name>
<evidence type="ECO:0000256" key="3">
    <source>
        <dbReference type="ARBA" id="ARBA00022448"/>
    </source>
</evidence>
<keyword evidence="4" id="KW-0812">Transmembrane</keyword>
<dbReference type="Pfam" id="PF03031">
    <property type="entry name" value="NIF"/>
    <property type="match status" value="1"/>
</dbReference>
<feature type="region of interest" description="Disordered" evidence="13">
    <location>
        <begin position="351"/>
        <end position="419"/>
    </location>
</feature>
<evidence type="ECO:0000256" key="13">
    <source>
        <dbReference type="SAM" id="MobiDB-lite"/>
    </source>
</evidence>
<keyword evidence="10 12" id="KW-0496">Mitochondrion</keyword>
<feature type="compositionally biased region" description="Polar residues" evidence="13">
    <location>
        <begin position="384"/>
        <end position="394"/>
    </location>
</feature>
<evidence type="ECO:0000256" key="9">
    <source>
        <dbReference type="ARBA" id="ARBA00023010"/>
    </source>
</evidence>
<evidence type="ECO:0000313" key="15">
    <source>
        <dbReference type="EMBL" id="CAE0407955.1"/>
    </source>
</evidence>
<keyword evidence="6 12" id="KW-0653">Protein transport</keyword>
<dbReference type="GO" id="GO:0005744">
    <property type="term" value="C:TIM23 mitochondrial import inner membrane translocase complex"/>
    <property type="evidence" value="ECO:0007669"/>
    <property type="project" value="UniProtKB-UniRule"/>
</dbReference>
<keyword evidence="5" id="KW-0999">Mitochondrion inner membrane</keyword>
<evidence type="ECO:0000256" key="10">
    <source>
        <dbReference type="ARBA" id="ARBA00023128"/>
    </source>
</evidence>
<accession>A0A7S3L405</accession>
<gene>
    <name evidence="15" type="ORF">ACOF00016_LOCUS5735</name>
</gene>
<dbReference type="SUPFAM" id="SSF56784">
    <property type="entry name" value="HAD-like"/>
    <property type="match status" value="1"/>
</dbReference>
<evidence type="ECO:0000256" key="5">
    <source>
        <dbReference type="ARBA" id="ARBA00022792"/>
    </source>
</evidence>
<feature type="compositionally biased region" description="Low complexity" evidence="13">
    <location>
        <begin position="34"/>
        <end position="58"/>
    </location>
</feature>
<keyword evidence="3 12" id="KW-0813">Transport</keyword>
<dbReference type="InterPro" id="IPR004274">
    <property type="entry name" value="FCP1_dom"/>
</dbReference>
<evidence type="ECO:0000256" key="8">
    <source>
        <dbReference type="ARBA" id="ARBA00022989"/>
    </source>
</evidence>
<comment type="subcellular location">
    <subcellularLocation>
        <location evidence="1 12">Mitochondrion inner membrane</location>
        <topology evidence="1 12">Single-pass membrane protein</topology>
    </subcellularLocation>
</comment>
<dbReference type="SMART" id="SM00577">
    <property type="entry name" value="CPDc"/>
    <property type="match status" value="1"/>
</dbReference>
<evidence type="ECO:0000256" key="2">
    <source>
        <dbReference type="ARBA" id="ARBA00006344"/>
    </source>
</evidence>
<protein>
    <recommendedName>
        <fullName evidence="12">Mitochondrial import inner membrane translocase subunit TIM50</fullName>
    </recommendedName>
</protein>
<dbReference type="InterPro" id="IPR023214">
    <property type="entry name" value="HAD_sf"/>
</dbReference>
<evidence type="ECO:0000256" key="1">
    <source>
        <dbReference type="ARBA" id="ARBA00004434"/>
    </source>
</evidence>
<proteinExistence type="inferred from homology"/>
<reference evidence="15" key="1">
    <citation type="submission" date="2021-01" db="EMBL/GenBank/DDBJ databases">
        <authorList>
            <person name="Corre E."/>
            <person name="Pelletier E."/>
            <person name="Niang G."/>
            <person name="Scheremetjew M."/>
            <person name="Finn R."/>
            <person name="Kale V."/>
            <person name="Holt S."/>
            <person name="Cochrane G."/>
            <person name="Meng A."/>
            <person name="Brown T."/>
            <person name="Cohen L."/>
        </authorList>
    </citation>
    <scope>NUCLEOTIDE SEQUENCE</scope>
    <source>
        <strain evidence="15">CCMP127</strain>
    </source>
</reference>
<evidence type="ECO:0000256" key="11">
    <source>
        <dbReference type="ARBA" id="ARBA00023136"/>
    </source>
</evidence>
<organism evidence="15">
    <name type="scientific">Amphora coffeiformis</name>
    <dbReference type="NCBI Taxonomy" id="265554"/>
    <lineage>
        <taxon>Eukaryota</taxon>
        <taxon>Sar</taxon>
        <taxon>Stramenopiles</taxon>
        <taxon>Ochrophyta</taxon>
        <taxon>Bacillariophyta</taxon>
        <taxon>Bacillariophyceae</taxon>
        <taxon>Bacillariophycidae</taxon>
        <taxon>Thalassiophysales</taxon>
        <taxon>Catenulaceae</taxon>
        <taxon>Amphora</taxon>
    </lineage>
</organism>
<comment type="subunit">
    <text evidence="12">Component of the TIM23 complex.</text>
</comment>
<evidence type="ECO:0000256" key="7">
    <source>
        <dbReference type="ARBA" id="ARBA00022946"/>
    </source>
</evidence>
<dbReference type="Gene3D" id="3.40.50.1000">
    <property type="entry name" value="HAD superfamily/HAD-like"/>
    <property type="match status" value="1"/>
</dbReference>
<feature type="region of interest" description="Disordered" evidence="13">
    <location>
        <begin position="26"/>
        <end position="58"/>
    </location>
</feature>
<keyword evidence="8" id="KW-1133">Transmembrane helix</keyword>
<keyword evidence="9 12" id="KW-0811">Translocation</keyword>
<evidence type="ECO:0000259" key="14">
    <source>
        <dbReference type="PROSITE" id="PS50969"/>
    </source>
</evidence>
<dbReference type="CDD" id="cd07521">
    <property type="entry name" value="HAD_FCP1-like"/>
    <property type="match status" value="1"/>
</dbReference>
<comment type="similarity">
    <text evidence="2 12">Belongs to the TIM50 family.</text>
</comment>
<keyword evidence="7 12" id="KW-0809">Transit peptide</keyword>
<evidence type="ECO:0000256" key="4">
    <source>
        <dbReference type="ARBA" id="ARBA00022692"/>
    </source>
</evidence>
<dbReference type="InterPro" id="IPR036412">
    <property type="entry name" value="HAD-like_sf"/>
</dbReference>
<evidence type="ECO:0000256" key="12">
    <source>
        <dbReference type="RuleBase" id="RU365079"/>
    </source>
</evidence>
<dbReference type="GO" id="GO:0015031">
    <property type="term" value="P:protein transport"/>
    <property type="evidence" value="ECO:0007669"/>
    <property type="project" value="UniProtKB-KW"/>
</dbReference>
<comment type="function">
    <text evidence="12">Essential component of the TIM23 complex, a complex that mediates the translocation of transit peptide-containing proteins across the mitochondrial inner membrane.</text>
</comment>
<feature type="domain" description="FCP1 homology" evidence="14">
    <location>
        <begin position="177"/>
        <end position="322"/>
    </location>
</feature>
<dbReference type="FunFam" id="3.40.50.1000:FF:000019">
    <property type="entry name" value="Mitochondrial import inner membrane translocase subunit TIM50"/>
    <property type="match status" value="1"/>
</dbReference>
<feature type="compositionally biased region" description="Gly residues" evidence="13">
    <location>
        <begin position="401"/>
        <end position="410"/>
    </location>
</feature>